<dbReference type="InterPro" id="IPR029062">
    <property type="entry name" value="Class_I_gatase-like"/>
</dbReference>
<evidence type="ECO:0000313" key="4">
    <source>
        <dbReference type="Proteomes" id="UP000218113"/>
    </source>
</evidence>
<dbReference type="GO" id="GO:0004049">
    <property type="term" value="F:anthranilate synthase activity"/>
    <property type="evidence" value="ECO:0007669"/>
    <property type="project" value="UniProtKB-EC"/>
</dbReference>
<evidence type="ECO:0000313" key="3">
    <source>
        <dbReference type="EMBL" id="PCI22626.1"/>
    </source>
</evidence>
<dbReference type="PRINTS" id="PR00097">
    <property type="entry name" value="ANTSNTHASEII"/>
</dbReference>
<evidence type="ECO:0000256" key="1">
    <source>
        <dbReference type="ARBA" id="ARBA00022962"/>
    </source>
</evidence>
<dbReference type="PROSITE" id="PS51273">
    <property type="entry name" value="GATASE_TYPE_1"/>
    <property type="match status" value="1"/>
</dbReference>
<dbReference type="InterPro" id="IPR017926">
    <property type="entry name" value="GATASE"/>
</dbReference>
<dbReference type="Proteomes" id="UP000218113">
    <property type="component" value="Unassembled WGS sequence"/>
</dbReference>
<dbReference type="EC" id="4.1.3.27" evidence="3"/>
<protein>
    <submittedName>
        <fullName evidence="3">Anthranilate/aminodeoxychorismate synthase component II</fullName>
        <ecNumber evidence="3">4.1.3.27</ecNumber>
    </submittedName>
</protein>
<dbReference type="InterPro" id="IPR006221">
    <property type="entry name" value="TrpG/PapA_dom"/>
</dbReference>
<keyword evidence="3" id="KW-0456">Lyase</keyword>
<dbReference type="PRINTS" id="PR00099">
    <property type="entry name" value="CPSGATASE"/>
</dbReference>
<evidence type="ECO:0000259" key="2">
    <source>
        <dbReference type="Pfam" id="PF00117"/>
    </source>
</evidence>
<dbReference type="AlphaFoldDB" id="A0A2A4SMN8"/>
<dbReference type="GO" id="GO:0005829">
    <property type="term" value="C:cytosol"/>
    <property type="evidence" value="ECO:0007669"/>
    <property type="project" value="TreeGrafter"/>
</dbReference>
<dbReference type="GO" id="GO:0000162">
    <property type="term" value="P:L-tryptophan biosynthetic process"/>
    <property type="evidence" value="ECO:0007669"/>
    <property type="project" value="TreeGrafter"/>
</dbReference>
<gene>
    <name evidence="3" type="ORF">COB67_13320</name>
</gene>
<dbReference type="CDD" id="cd01743">
    <property type="entry name" value="GATase1_Anthranilate_Synthase"/>
    <property type="match status" value="1"/>
</dbReference>
<dbReference type="PANTHER" id="PTHR43418:SF4">
    <property type="entry name" value="MULTIFUNCTIONAL TRYPTOPHAN BIOSYNTHESIS PROTEIN"/>
    <property type="match status" value="1"/>
</dbReference>
<dbReference type="Gene3D" id="3.40.50.880">
    <property type="match status" value="1"/>
</dbReference>
<keyword evidence="1" id="KW-0315">Glutamine amidotransferase</keyword>
<comment type="caution">
    <text evidence="3">The sequence shown here is derived from an EMBL/GenBank/DDBJ whole genome shotgun (WGS) entry which is preliminary data.</text>
</comment>
<dbReference type="PRINTS" id="PR00096">
    <property type="entry name" value="GATASE"/>
</dbReference>
<reference evidence="4" key="1">
    <citation type="submission" date="2017-08" db="EMBL/GenBank/DDBJ databases">
        <title>A dynamic microbial community with high functional redundancy inhabits the cold, oxic subseafloor aquifer.</title>
        <authorList>
            <person name="Tully B.J."/>
            <person name="Wheat C.G."/>
            <person name="Glazer B.T."/>
            <person name="Huber J.A."/>
        </authorList>
    </citation>
    <scope>NUCLEOTIDE SEQUENCE [LARGE SCALE GENOMIC DNA]</scope>
</reference>
<proteinExistence type="predicted"/>
<dbReference type="SUPFAM" id="SSF52317">
    <property type="entry name" value="Class I glutamine amidotransferase-like"/>
    <property type="match status" value="1"/>
</dbReference>
<dbReference type="FunFam" id="3.40.50.880:FF:000003">
    <property type="entry name" value="Anthranilate synthase component II"/>
    <property type="match status" value="1"/>
</dbReference>
<dbReference type="EMBL" id="NVSR01000157">
    <property type="protein sequence ID" value="PCI22626.1"/>
    <property type="molecule type" value="Genomic_DNA"/>
</dbReference>
<name>A0A2A4SMN8_9DELT</name>
<feature type="domain" description="Glutamine amidotransferase" evidence="2">
    <location>
        <begin position="3"/>
        <end position="183"/>
    </location>
</feature>
<dbReference type="NCBIfam" id="TIGR00566">
    <property type="entry name" value="trpG_papA"/>
    <property type="match status" value="1"/>
</dbReference>
<sequence length="192" mass="21124">MILIIDNYDSFTYNLVQQIETLGEDVHVCLNDQCSLEQIERMAPEKIVLSPGPKTPREAGICLSVIHHFFESIPILGVCLGHQALGVAFGAEVCAAKTLSHGKTAQVTPHQSRLFKNMTAPFAAARYNSLSLTEVPSSFIGTAWDENQDIMAIEHQSLPLFGVQFHPESFMTECGNQIMSNFLHVSSTNCSL</sequence>
<organism evidence="3 4">
    <name type="scientific">SAR324 cluster bacterium</name>
    <dbReference type="NCBI Taxonomy" id="2024889"/>
    <lineage>
        <taxon>Bacteria</taxon>
        <taxon>Deltaproteobacteria</taxon>
        <taxon>SAR324 cluster</taxon>
    </lineage>
</organism>
<dbReference type="InterPro" id="IPR050472">
    <property type="entry name" value="Anth_synth/Amidotransfase"/>
</dbReference>
<dbReference type="PANTHER" id="PTHR43418">
    <property type="entry name" value="MULTIFUNCTIONAL TRYPTOPHAN BIOSYNTHESIS PROTEIN-RELATED"/>
    <property type="match status" value="1"/>
</dbReference>
<accession>A0A2A4SMN8</accession>
<dbReference type="Pfam" id="PF00117">
    <property type="entry name" value="GATase"/>
    <property type="match status" value="1"/>
</dbReference>